<sequence length="552" mass="61679">MLIKNALAGHDYLHMASDSRAPSPIQKLNHDILWTLFSVIAEDDAHVMKDQPNPMFDGPPPLETIISMSRVCQAWRDVLLPSANIWGKVLQVDCLAPMGWKWRAEIMRRTGTASLHIKGCIAQAARDFESDSEAPGFGTEAFTIGLLRSTWSRVRRIELFLVSMACPLQWKEILALPAPRLESFKVNGIAHRAGPENLFNGVAPFLRVMHTDYVGHNLNAPWAHQLHSLELWGTNQSTADDILKALPSMPLLRHLALTCLFRGLPGPVPVQAPLPAGQSIHLPKLKSLHLAGGFSCIYLAVAHALKPSEECELVWREIVGPLSTEESATLSDVLARYLKMSLDKGHGADRRAPSSGFFVTFRPRLLPKIVSLLLQLLLEANLSSLKRLDLFPEVSAILDQGDNTATFFKSLLSVTAINMSDSGYTMLYLATLPGIISFPELQEMTIHYNYIPDLHHVAELHDYFLSREKASVAVPVLHLTGNFWQQDWSILEDIKGLQVFWVEPKPDPIAGKPIKCSYICDGSKPGMLSFVHIRNRTLFDLRPPKFRINRQQ</sequence>
<keyword evidence="2" id="KW-1185">Reference proteome</keyword>
<dbReference type="EMBL" id="NHYE01000968">
    <property type="protein sequence ID" value="PPR01070.1"/>
    <property type="molecule type" value="Genomic_DNA"/>
</dbReference>
<dbReference type="InParanoid" id="A0A409YDI2"/>
<dbReference type="OrthoDB" id="3045590at2759"/>
<evidence type="ECO:0000313" key="2">
    <source>
        <dbReference type="Proteomes" id="UP000284706"/>
    </source>
</evidence>
<dbReference type="Proteomes" id="UP000284706">
    <property type="component" value="Unassembled WGS sequence"/>
</dbReference>
<accession>A0A409YDI2</accession>
<organism evidence="1 2">
    <name type="scientific">Gymnopilus dilepis</name>
    <dbReference type="NCBI Taxonomy" id="231916"/>
    <lineage>
        <taxon>Eukaryota</taxon>
        <taxon>Fungi</taxon>
        <taxon>Dikarya</taxon>
        <taxon>Basidiomycota</taxon>
        <taxon>Agaricomycotina</taxon>
        <taxon>Agaricomycetes</taxon>
        <taxon>Agaricomycetidae</taxon>
        <taxon>Agaricales</taxon>
        <taxon>Agaricineae</taxon>
        <taxon>Hymenogastraceae</taxon>
        <taxon>Gymnopilus</taxon>
    </lineage>
</organism>
<evidence type="ECO:0008006" key="3">
    <source>
        <dbReference type="Google" id="ProtNLM"/>
    </source>
</evidence>
<evidence type="ECO:0000313" key="1">
    <source>
        <dbReference type="EMBL" id="PPR01070.1"/>
    </source>
</evidence>
<dbReference type="AlphaFoldDB" id="A0A409YDI2"/>
<name>A0A409YDI2_9AGAR</name>
<dbReference type="SUPFAM" id="SSF52047">
    <property type="entry name" value="RNI-like"/>
    <property type="match status" value="1"/>
</dbReference>
<gene>
    <name evidence="1" type="ORF">CVT26_016017</name>
</gene>
<proteinExistence type="predicted"/>
<comment type="caution">
    <text evidence="1">The sequence shown here is derived from an EMBL/GenBank/DDBJ whole genome shotgun (WGS) entry which is preliminary data.</text>
</comment>
<protein>
    <recommendedName>
        <fullName evidence="3">F-box domain-containing protein</fullName>
    </recommendedName>
</protein>
<reference evidence="1 2" key="1">
    <citation type="journal article" date="2018" name="Evol. Lett.">
        <title>Horizontal gene cluster transfer increased hallucinogenic mushroom diversity.</title>
        <authorList>
            <person name="Reynolds H.T."/>
            <person name="Vijayakumar V."/>
            <person name="Gluck-Thaler E."/>
            <person name="Korotkin H.B."/>
            <person name="Matheny P.B."/>
            <person name="Slot J.C."/>
        </authorList>
    </citation>
    <scope>NUCLEOTIDE SEQUENCE [LARGE SCALE GENOMIC DNA]</scope>
    <source>
        <strain evidence="1 2">SRW20</strain>
    </source>
</reference>